<dbReference type="AlphaFoldDB" id="A0A840CLJ5"/>
<comment type="caution">
    <text evidence="2">The sequence shown here is derived from an EMBL/GenBank/DDBJ whole genome shotgun (WGS) entry which is preliminary data.</text>
</comment>
<reference evidence="2 3" key="1">
    <citation type="submission" date="2020-08" db="EMBL/GenBank/DDBJ databases">
        <title>Genomic Encyclopedia of Type Strains, Phase IV (KMG-IV): sequencing the most valuable type-strain genomes for metagenomic binning, comparative biology and taxonomic classification.</title>
        <authorList>
            <person name="Goeker M."/>
        </authorList>
    </citation>
    <scope>NUCLEOTIDE SEQUENCE [LARGE SCALE GENOMIC DNA]</scope>
    <source>
        <strain evidence="2 3">DSM 104969</strain>
    </source>
</reference>
<sequence length="41" mass="4484">MGNLKPGPKPIAKSTGEVDKRRRDNKETPGNNPKLKPKGTK</sequence>
<proteinExistence type="predicted"/>
<dbReference type="EMBL" id="JACIEP010000009">
    <property type="protein sequence ID" value="MBB4036860.1"/>
    <property type="molecule type" value="Genomic_DNA"/>
</dbReference>
<accession>A0A840CLJ5</accession>
<name>A0A840CLJ5_9BACT</name>
<evidence type="ECO:0000313" key="3">
    <source>
        <dbReference type="Proteomes" id="UP000555103"/>
    </source>
</evidence>
<organism evidence="2 3">
    <name type="scientific">Dysgonomonas hofstadii</name>
    <dbReference type="NCBI Taxonomy" id="637886"/>
    <lineage>
        <taxon>Bacteria</taxon>
        <taxon>Pseudomonadati</taxon>
        <taxon>Bacteroidota</taxon>
        <taxon>Bacteroidia</taxon>
        <taxon>Bacteroidales</taxon>
        <taxon>Dysgonomonadaceae</taxon>
        <taxon>Dysgonomonas</taxon>
    </lineage>
</organism>
<keyword evidence="3" id="KW-1185">Reference proteome</keyword>
<feature type="region of interest" description="Disordered" evidence="1">
    <location>
        <begin position="1"/>
        <end position="41"/>
    </location>
</feature>
<feature type="compositionally biased region" description="Basic and acidic residues" evidence="1">
    <location>
        <begin position="16"/>
        <end position="27"/>
    </location>
</feature>
<protein>
    <submittedName>
        <fullName evidence="2">Uncharacterized protein</fullName>
    </submittedName>
</protein>
<evidence type="ECO:0000256" key="1">
    <source>
        <dbReference type="SAM" id="MobiDB-lite"/>
    </source>
</evidence>
<dbReference type="Proteomes" id="UP000555103">
    <property type="component" value="Unassembled WGS sequence"/>
</dbReference>
<gene>
    <name evidence="2" type="ORF">GGR21_002773</name>
</gene>
<evidence type="ECO:0000313" key="2">
    <source>
        <dbReference type="EMBL" id="MBB4036860.1"/>
    </source>
</evidence>